<dbReference type="FunFam" id="1.20.1250.10:FF:000026">
    <property type="entry name" value="Interferon beta"/>
    <property type="match status" value="1"/>
</dbReference>
<dbReference type="Pfam" id="PF00143">
    <property type="entry name" value="Interferon"/>
    <property type="match status" value="1"/>
</dbReference>
<dbReference type="KEGG" id="myd:102765800"/>
<dbReference type="GO" id="GO:0098586">
    <property type="term" value="P:cellular response to virus"/>
    <property type="evidence" value="ECO:0007669"/>
    <property type="project" value="UniProtKB-ARBA"/>
</dbReference>
<dbReference type="Proteomes" id="UP000010556">
    <property type="component" value="Unassembled WGS sequence"/>
</dbReference>
<dbReference type="SUPFAM" id="SSF47266">
    <property type="entry name" value="4-helical cytokines"/>
    <property type="match status" value="1"/>
</dbReference>
<dbReference type="EMBL" id="KB108100">
    <property type="protein sequence ID" value="ELK29334.1"/>
    <property type="molecule type" value="Genomic_DNA"/>
</dbReference>
<dbReference type="GO" id="GO:0051607">
    <property type="term" value="P:defense response to virus"/>
    <property type="evidence" value="ECO:0007669"/>
    <property type="project" value="UniProtKB-KW"/>
</dbReference>
<dbReference type="GO" id="GO:0009893">
    <property type="term" value="P:positive regulation of metabolic process"/>
    <property type="evidence" value="ECO:0007669"/>
    <property type="project" value="UniProtKB-ARBA"/>
</dbReference>
<keyword evidence="6 11" id="KW-0732">Signal</keyword>
<feature type="signal peptide" evidence="11">
    <location>
        <begin position="1"/>
        <end position="21"/>
    </location>
</feature>
<evidence type="ECO:0000313" key="12">
    <source>
        <dbReference type="EMBL" id="ELK29334.1"/>
    </source>
</evidence>
<evidence type="ECO:0000256" key="7">
    <source>
        <dbReference type="ARBA" id="ARBA00023118"/>
    </source>
</evidence>
<dbReference type="GO" id="GO:0006955">
    <property type="term" value="P:immune response"/>
    <property type="evidence" value="ECO:0007669"/>
    <property type="project" value="UniProtKB-ARBA"/>
</dbReference>
<keyword evidence="5" id="KW-0964">Secreted</keyword>
<dbReference type="eggNOG" id="ENOG502SQGR">
    <property type="taxonomic scope" value="Eukaryota"/>
</dbReference>
<evidence type="ECO:0000256" key="4">
    <source>
        <dbReference type="ARBA" id="ARBA00022514"/>
    </source>
</evidence>
<evidence type="ECO:0000256" key="8">
    <source>
        <dbReference type="ARBA" id="ARBA00023157"/>
    </source>
</evidence>
<evidence type="ECO:0000256" key="5">
    <source>
        <dbReference type="ARBA" id="ARBA00022525"/>
    </source>
</evidence>
<dbReference type="GO" id="GO:0051241">
    <property type="term" value="P:negative regulation of multicellular organismal process"/>
    <property type="evidence" value="ECO:0007669"/>
    <property type="project" value="UniProtKB-ARBA"/>
</dbReference>
<dbReference type="PANTHER" id="PTHR11691">
    <property type="entry name" value="TYPE I INTERFERON"/>
    <property type="match status" value="1"/>
</dbReference>
<dbReference type="Gene3D" id="1.20.1250.10">
    <property type="match status" value="1"/>
</dbReference>
<dbReference type="PROSITE" id="PS00252">
    <property type="entry name" value="INTERFERON_A_B_D"/>
    <property type="match status" value="1"/>
</dbReference>
<evidence type="ECO:0000256" key="9">
    <source>
        <dbReference type="ARBA" id="ARBA00023180"/>
    </source>
</evidence>
<evidence type="ECO:0000313" key="13">
    <source>
        <dbReference type="Proteomes" id="UP000010556"/>
    </source>
</evidence>
<dbReference type="GO" id="GO:0045321">
    <property type="term" value="P:leukocyte activation"/>
    <property type="evidence" value="ECO:0007669"/>
    <property type="project" value="UniProtKB-ARBA"/>
</dbReference>
<evidence type="ECO:0000256" key="10">
    <source>
        <dbReference type="RuleBase" id="RU000436"/>
    </source>
</evidence>
<dbReference type="GO" id="GO:0071359">
    <property type="term" value="P:cellular response to dsRNA"/>
    <property type="evidence" value="ECO:0007669"/>
    <property type="project" value="UniProtKB-ARBA"/>
</dbReference>
<feature type="chain" id="PRO_5003970519" evidence="11">
    <location>
        <begin position="22"/>
        <end position="186"/>
    </location>
</feature>
<keyword evidence="13" id="KW-1185">Reference proteome</keyword>
<comment type="subcellular location">
    <subcellularLocation>
        <location evidence="1">Secreted</location>
    </subcellularLocation>
</comment>
<dbReference type="InterPro" id="IPR009079">
    <property type="entry name" value="4_helix_cytokine-like_core"/>
</dbReference>
<evidence type="ECO:0000256" key="11">
    <source>
        <dbReference type="SAM" id="SignalP"/>
    </source>
</evidence>
<keyword evidence="8" id="KW-1015">Disulfide bond</keyword>
<dbReference type="GO" id="GO:0005615">
    <property type="term" value="C:extracellular space"/>
    <property type="evidence" value="ECO:0007669"/>
    <property type="project" value="UniProtKB-KW"/>
</dbReference>
<dbReference type="PANTHER" id="PTHR11691:SF73">
    <property type="entry name" value="INTERFERON BETA"/>
    <property type="match status" value="1"/>
</dbReference>
<dbReference type="OrthoDB" id="8922121at2759"/>
<name>L5LSB2_MYODS</name>
<dbReference type="SMART" id="SM00076">
    <property type="entry name" value="IFabd"/>
    <property type="match status" value="1"/>
</dbReference>
<comment type="subunit">
    <text evidence="3">Monomer.</text>
</comment>
<dbReference type="GO" id="GO:0002683">
    <property type="term" value="P:negative regulation of immune system process"/>
    <property type="evidence" value="ECO:0007669"/>
    <property type="project" value="UniProtKB-ARBA"/>
</dbReference>
<keyword evidence="4 10" id="KW-0202">Cytokine</keyword>
<organism evidence="12 13">
    <name type="scientific">Myotis davidii</name>
    <name type="common">David's myotis</name>
    <dbReference type="NCBI Taxonomy" id="225400"/>
    <lineage>
        <taxon>Eukaryota</taxon>
        <taxon>Metazoa</taxon>
        <taxon>Chordata</taxon>
        <taxon>Craniata</taxon>
        <taxon>Vertebrata</taxon>
        <taxon>Euteleostomi</taxon>
        <taxon>Mammalia</taxon>
        <taxon>Eutheria</taxon>
        <taxon>Laurasiatheria</taxon>
        <taxon>Chiroptera</taxon>
        <taxon>Yangochiroptera</taxon>
        <taxon>Vespertilionidae</taxon>
        <taxon>Myotis</taxon>
    </lineage>
</organism>
<comment type="similarity">
    <text evidence="2 10">Belongs to the alpha/beta interferon family.</text>
</comment>
<sequence length="186" mass="21740">MTNRCTLQLTVLLCLTGAALSVNYGKLRFKLRSSNSACQTLLWQLITSPQHCLDDRMDFQIPRQVEQPQQFQKEEAMVVMYEMLQQIHTIFRRSFSNAGWNETIVEKLLEELDDQMDCLETALEEIKQEGKFPWENRTALRLKTYYLGILQYLKAKFYGRCAWTVVQVEIFRNVSFLNGLIGALQD</sequence>
<proteinExistence type="inferred from homology"/>
<evidence type="ECO:0000256" key="3">
    <source>
        <dbReference type="ARBA" id="ARBA00011245"/>
    </source>
</evidence>
<protein>
    <submittedName>
        <fullName evidence="12">Interferon beta</fullName>
    </submittedName>
</protein>
<evidence type="ECO:0000256" key="6">
    <source>
        <dbReference type="ARBA" id="ARBA00022729"/>
    </source>
</evidence>
<dbReference type="PRINTS" id="PR00266">
    <property type="entry name" value="INTERFERONAB"/>
</dbReference>
<accession>L5LSB2</accession>
<dbReference type="AlphaFoldDB" id="L5LSB2"/>
<gene>
    <name evidence="12" type="ORF">MDA_GLEAN10017415</name>
</gene>
<evidence type="ECO:0000256" key="1">
    <source>
        <dbReference type="ARBA" id="ARBA00004613"/>
    </source>
</evidence>
<dbReference type="GO" id="GO:0005126">
    <property type="term" value="F:cytokine receptor binding"/>
    <property type="evidence" value="ECO:0007669"/>
    <property type="project" value="InterPro"/>
</dbReference>
<keyword evidence="7 10" id="KW-0051">Antiviral defense</keyword>
<dbReference type="GO" id="GO:0005125">
    <property type="term" value="F:cytokine activity"/>
    <property type="evidence" value="ECO:0007669"/>
    <property type="project" value="UniProtKB-KW"/>
</dbReference>
<keyword evidence="9" id="KW-0325">Glycoprotein</keyword>
<dbReference type="InterPro" id="IPR000471">
    <property type="entry name" value="Interferon_alpha/beta/delta"/>
</dbReference>
<reference evidence="13" key="1">
    <citation type="journal article" date="2013" name="Science">
        <title>Comparative analysis of bat genomes provides insight into the evolution of flight and immunity.</title>
        <authorList>
            <person name="Zhang G."/>
            <person name="Cowled C."/>
            <person name="Shi Z."/>
            <person name="Huang Z."/>
            <person name="Bishop-Lilly K.A."/>
            <person name="Fang X."/>
            <person name="Wynne J.W."/>
            <person name="Xiong Z."/>
            <person name="Baker M.L."/>
            <person name="Zhao W."/>
            <person name="Tachedjian M."/>
            <person name="Zhu Y."/>
            <person name="Zhou P."/>
            <person name="Jiang X."/>
            <person name="Ng J."/>
            <person name="Yang L."/>
            <person name="Wu L."/>
            <person name="Xiao J."/>
            <person name="Feng Y."/>
            <person name="Chen Y."/>
            <person name="Sun X."/>
            <person name="Zhang Y."/>
            <person name="Marsh G.A."/>
            <person name="Crameri G."/>
            <person name="Broder C.C."/>
            <person name="Frey K.G."/>
            <person name="Wang L.F."/>
            <person name="Wang J."/>
        </authorList>
    </citation>
    <scope>NUCLEOTIDE SEQUENCE [LARGE SCALE GENOMIC DNA]</scope>
</reference>
<evidence type="ECO:0000256" key="2">
    <source>
        <dbReference type="ARBA" id="ARBA00011033"/>
    </source>
</evidence>